<evidence type="ECO:0008006" key="3">
    <source>
        <dbReference type="Google" id="ProtNLM"/>
    </source>
</evidence>
<dbReference type="EMBL" id="JAFLNM010000002">
    <property type="protein sequence ID" value="MBO0342632.1"/>
    <property type="molecule type" value="Genomic_DNA"/>
</dbReference>
<protein>
    <recommendedName>
        <fullName evidence="3">Cadherin domain-containing protein</fullName>
    </recommendedName>
</protein>
<dbReference type="RefSeq" id="WP_207029572.1">
    <property type="nucleotide sequence ID" value="NZ_JAFLNM010000002.1"/>
</dbReference>
<gene>
    <name evidence="1" type="ORF">J0654_13310</name>
</gene>
<feature type="non-terminal residue" evidence="1">
    <location>
        <position position="197"/>
    </location>
</feature>
<evidence type="ECO:0000313" key="1">
    <source>
        <dbReference type="EMBL" id="MBO0342632.1"/>
    </source>
</evidence>
<name>A0ABS3FHH3_9FLAO</name>
<proteinExistence type="predicted"/>
<reference evidence="1 2" key="1">
    <citation type="submission" date="2021-03" db="EMBL/GenBank/DDBJ databases">
        <title>Muricauda lutimaris sp. nov. and Muricauda ruestringensis sp. nov, two marine members of the Flavobacteriaceae isolated from deep sea sediments of Western Pacific.</title>
        <authorList>
            <person name="Zhao S."/>
            <person name="Liu R."/>
        </authorList>
    </citation>
    <scope>NUCLEOTIDE SEQUENCE [LARGE SCALE GENOMIC DNA]</scope>
    <source>
        <strain evidence="1 2">BC31-3-A3</strain>
    </source>
</reference>
<comment type="caution">
    <text evidence="1">The sequence shown here is derived from an EMBL/GenBank/DDBJ whole genome shotgun (WGS) entry which is preliminary data.</text>
</comment>
<organism evidence="1 2">
    <name type="scientific">Flagellimonas profundi</name>
    <dbReference type="NCBI Taxonomy" id="2915620"/>
    <lineage>
        <taxon>Bacteria</taxon>
        <taxon>Pseudomonadati</taxon>
        <taxon>Bacteroidota</taxon>
        <taxon>Flavobacteriia</taxon>
        <taxon>Flavobacteriales</taxon>
        <taxon>Flavobacteriaceae</taxon>
        <taxon>Flagellimonas</taxon>
    </lineage>
</organism>
<keyword evidence="2" id="KW-1185">Reference proteome</keyword>
<accession>A0ABS3FHH3</accession>
<sequence length="197" mass="20403">MSTFFKNPSNPLRSIAARKNIFFVLFFLLGIGIGFGQSFTIAEEGGATATSETGTTDTFTVVLDTQPTTDVVFDVSSGDTGEGTVDQAQLTFTNGNWDTPQTVTVTGVDDAVADGAQTYDITISVNAASSDDAFDLLAPQTVSVDNADDDIAGFTIAEEGGATATSETGTTDTFTVVLDTQPTTDVVFDVSSGDTGE</sequence>
<dbReference type="Proteomes" id="UP000664807">
    <property type="component" value="Unassembled WGS sequence"/>
</dbReference>
<evidence type="ECO:0000313" key="2">
    <source>
        <dbReference type="Proteomes" id="UP000664807"/>
    </source>
</evidence>